<feature type="domain" description="CHAD" evidence="1">
    <location>
        <begin position="19"/>
        <end position="260"/>
    </location>
</feature>
<dbReference type="PANTHER" id="PTHR39339">
    <property type="entry name" value="SLR1444 PROTEIN"/>
    <property type="match status" value="1"/>
</dbReference>
<evidence type="ECO:0000313" key="3">
    <source>
        <dbReference type="Proteomes" id="UP000230607"/>
    </source>
</evidence>
<dbReference type="Gene3D" id="1.40.20.10">
    <property type="entry name" value="CHAD domain"/>
    <property type="match status" value="1"/>
</dbReference>
<dbReference type="Proteomes" id="UP000230607">
    <property type="component" value="Chromosome 1"/>
</dbReference>
<sequence length="274" mass="32567">MNNKMKKPIKISKNIFLKKFKRTSDNFNQKLIQYIEDPNDENIHDIRVSVRRLETAYKILPKSTREQSKIKNNIKQDRKFFKMNAKIRDFDIICANMTSKYPDRTLSLVQSLKNSRIEHIENANRLALKISRLPSLEIPKSALKESKLEKKYLKVLDCIVLNIQKNTIIALRDEEKIDELHMLRKDFKKLRYSLEFSSDKKTTFDVLKNLKNIQDMLGEIHDSDIIINYLKSIEQNSRYSDIISAETMERNKKYNTFVTFFRKYPKADNFGLKF</sequence>
<organism evidence="2 3">
    <name type="scientific">Candidatus Nitrosotalea okcheonensis</name>
    <dbReference type="NCBI Taxonomy" id="1903276"/>
    <lineage>
        <taxon>Archaea</taxon>
        <taxon>Nitrososphaerota</taxon>
        <taxon>Nitrososphaeria</taxon>
        <taxon>Nitrosotaleales</taxon>
        <taxon>Nitrosotaleaceae</taxon>
        <taxon>Nitrosotalea</taxon>
    </lineage>
</organism>
<proteinExistence type="predicted"/>
<dbReference type="SMART" id="SM00880">
    <property type="entry name" value="CHAD"/>
    <property type="match status" value="1"/>
</dbReference>
<evidence type="ECO:0000259" key="1">
    <source>
        <dbReference type="SMART" id="SM00880"/>
    </source>
</evidence>
<dbReference type="Pfam" id="PF05235">
    <property type="entry name" value="CHAD"/>
    <property type="match status" value="1"/>
</dbReference>
<gene>
    <name evidence="2" type="ORF">NCS_10084</name>
</gene>
<protein>
    <recommendedName>
        <fullName evidence="1">CHAD domain-containing protein</fullName>
    </recommendedName>
</protein>
<evidence type="ECO:0000313" key="2">
    <source>
        <dbReference type="EMBL" id="SMH70277.1"/>
    </source>
</evidence>
<dbReference type="AlphaFoldDB" id="A0A2H1FBZ3"/>
<keyword evidence="3" id="KW-1185">Reference proteome</keyword>
<dbReference type="InterPro" id="IPR007899">
    <property type="entry name" value="CHAD_dom"/>
</dbReference>
<reference evidence="3" key="1">
    <citation type="submission" date="2017-03" db="EMBL/GenBank/DDBJ databases">
        <authorList>
            <person name="Herbold C."/>
        </authorList>
    </citation>
    <scope>NUCLEOTIDE SEQUENCE [LARGE SCALE GENOMIC DNA]</scope>
</reference>
<accession>A0A2H1FBZ3</accession>
<name>A0A2H1FBZ3_9ARCH</name>
<dbReference type="PANTHER" id="PTHR39339:SF1">
    <property type="entry name" value="CHAD DOMAIN-CONTAINING PROTEIN"/>
    <property type="match status" value="1"/>
</dbReference>
<dbReference type="InterPro" id="IPR038186">
    <property type="entry name" value="CHAD_dom_sf"/>
</dbReference>
<dbReference type="EMBL" id="LT841358">
    <property type="protein sequence ID" value="SMH70277.1"/>
    <property type="molecule type" value="Genomic_DNA"/>
</dbReference>